<dbReference type="InterPro" id="IPR001036">
    <property type="entry name" value="Acrflvin-R"/>
</dbReference>
<dbReference type="SUPFAM" id="SSF82693">
    <property type="entry name" value="Multidrug efflux transporter AcrB pore domain, PN1, PN2, PC1 and PC2 subdomains"/>
    <property type="match status" value="3"/>
</dbReference>
<dbReference type="Proteomes" id="UP001296776">
    <property type="component" value="Unassembled WGS sequence"/>
</dbReference>
<dbReference type="SUPFAM" id="SSF82714">
    <property type="entry name" value="Multidrug efflux transporter AcrB TolC docking domain, DN and DC subdomains"/>
    <property type="match status" value="2"/>
</dbReference>
<feature type="compositionally biased region" description="Polar residues" evidence="1">
    <location>
        <begin position="1212"/>
        <end position="1221"/>
    </location>
</feature>
<dbReference type="SUPFAM" id="SSF82866">
    <property type="entry name" value="Multidrug efflux transporter AcrB transmembrane domain"/>
    <property type="match status" value="2"/>
</dbReference>
<feature type="transmembrane region" description="Helical" evidence="2">
    <location>
        <begin position="431"/>
        <end position="453"/>
    </location>
</feature>
<dbReference type="PANTHER" id="PTHR32063">
    <property type="match status" value="1"/>
</dbReference>
<dbReference type="Gene3D" id="3.30.70.1440">
    <property type="entry name" value="Multidrug efflux transporter AcrB pore domain"/>
    <property type="match status" value="1"/>
</dbReference>
<feature type="compositionally biased region" description="Polar residues" evidence="1">
    <location>
        <begin position="1242"/>
        <end position="1254"/>
    </location>
</feature>
<feature type="transmembrane region" description="Helical" evidence="2">
    <location>
        <begin position="506"/>
        <end position="530"/>
    </location>
</feature>
<evidence type="ECO:0000256" key="2">
    <source>
        <dbReference type="SAM" id="Phobius"/>
    </source>
</evidence>
<keyword evidence="2" id="KW-0472">Membrane</keyword>
<dbReference type="Pfam" id="PF00873">
    <property type="entry name" value="ACR_tran"/>
    <property type="match status" value="2"/>
</dbReference>
<dbReference type="PANTHER" id="PTHR32063:SF16">
    <property type="entry name" value="CATION EFFLUX SYSTEM (ACRB_ACRD_ACRF FAMILY)"/>
    <property type="match status" value="1"/>
</dbReference>
<feature type="region of interest" description="Disordered" evidence="1">
    <location>
        <begin position="1199"/>
        <end position="1344"/>
    </location>
</feature>
<feature type="compositionally biased region" description="Basic residues" evidence="1">
    <location>
        <begin position="1312"/>
        <end position="1328"/>
    </location>
</feature>
<evidence type="ECO:0000313" key="3">
    <source>
        <dbReference type="EMBL" id="MBK1703398.1"/>
    </source>
</evidence>
<dbReference type="GO" id="GO:0005886">
    <property type="term" value="C:plasma membrane"/>
    <property type="evidence" value="ECO:0007669"/>
    <property type="project" value="TreeGrafter"/>
</dbReference>
<keyword evidence="4" id="KW-1185">Reference proteome</keyword>
<reference evidence="3" key="1">
    <citation type="submission" date="2017-08" db="EMBL/GenBank/DDBJ databases">
        <authorList>
            <person name="Imhoff J.F."/>
            <person name="Rahn T."/>
            <person name="Kuenzel S."/>
            <person name="Neulinger S.C."/>
        </authorList>
    </citation>
    <scope>NUCLEOTIDE SEQUENCE</scope>
    <source>
        <strain evidence="3">DSM 11080</strain>
    </source>
</reference>
<evidence type="ECO:0000313" key="4">
    <source>
        <dbReference type="Proteomes" id="UP001296776"/>
    </source>
</evidence>
<dbReference type="PRINTS" id="PR00702">
    <property type="entry name" value="ACRIFLAVINRP"/>
</dbReference>
<reference evidence="3" key="2">
    <citation type="journal article" date="2020" name="Microorganisms">
        <title>Osmotic Adaptation and Compatible Solute Biosynthesis of Phototrophic Bacteria as Revealed from Genome Analyses.</title>
        <authorList>
            <person name="Imhoff J.F."/>
            <person name="Rahn T."/>
            <person name="Kunzel S."/>
            <person name="Keller A."/>
            <person name="Neulinger S.C."/>
        </authorList>
    </citation>
    <scope>NUCLEOTIDE SEQUENCE</scope>
    <source>
        <strain evidence="3">DSM 11080</strain>
    </source>
</reference>
<dbReference type="EMBL" id="NRSJ01000002">
    <property type="protein sequence ID" value="MBK1703398.1"/>
    <property type="molecule type" value="Genomic_DNA"/>
</dbReference>
<feature type="compositionally biased region" description="Polar residues" evidence="1">
    <location>
        <begin position="1"/>
        <end position="14"/>
    </location>
</feature>
<proteinExistence type="predicted"/>
<feature type="region of interest" description="Disordered" evidence="1">
    <location>
        <begin position="1"/>
        <end position="31"/>
    </location>
</feature>
<gene>
    <name evidence="3" type="ORF">CKO40_02230</name>
</gene>
<keyword evidence="2" id="KW-1133">Transmembrane helix</keyword>
<evidence type="ECO:0000256" key="1">
    <source>
        <dbReference type="SAM" id="MobiDB-lite"/>
    </source>
</evidence>
<keyword evidence="2" id="KW-0812">Transmembrane</keyword>
<feature type="compositionally biased region" description="Basic and acidic residues" evidence="1">
    <location>
        <begin position="1123"/>
        <end position="1134"/>
    </location>
</feature>
<feature type="transmembrane region" description="Helical" evidence="2">
    <location>
        <begin position="1033"/>
        <end position="1053"/>
    </location>
</feature>
<feature type="transmembrane region" description="Helical" evidence="2">
    <location>
        <begin position="1065"/>
        <end position="1085"/>
    </location>
</feature>
<dbReference type="Gene3D" id="3.30.70.1320">
    <property type="entry name" value="Multidrug efflux transporter AcrB pore domain like"/>
    <property type="match status" value="1"/>
</dbReference>
<feature type="transmembrane region" description="Helical" evidence="2">
    <location>
        <begin position="474"/>
        <end position="494"/>
    </location>
</feature>
<feature type="transmembrane region" description="Helical" evidence="2">
    <location>
        <begin position="569"/>
        <end position="591"/>
    </location>
</feature>
<dbReference type="InterPro" id="IPR027463">
    <property type="entry name" value="AcrB_DN_DC_subdom"/>
</dbReference>
<dbReference type="Gene3D" id="1.20.1640.10">
    <property type="entry name" value="Multidrug efflux transporter AcrB transmembrane domain"/>
    <property type="match status" value="2"/>
</dbReference>
<name>A0AAJ0X8R3_9GAMM</name>
<feature type="transmembrane region" description="Helical" evidence="2">
    <location>
        <begin position="937"/>
        <end position="954"/>
    </location>
</feature>
<feature type="region of interest" description="Disordered" evidence="1">
    <location>
        <begin position="1118"/>
        <end position="1142"/>
    </location>
</feature>
<dbReference type="GO" id="GO:0042910">
    <property type="term" value="F:xenobiotic transmembrane transporter activity"/>
    <property type="evidence" value="ECO:0007669"/>
    <property type="project" value="TreeGrafter"/>
</dbReference>
<organism evidence="3 4">
    <name type="scientific">Halochromatium glycolicum</name>
    <dbReference type="NCBI Taxonomy" id="85075"/>
    <lineage>
        <taxon>Bacteria</taxon>
        <taxon>Pseudomonadati</taxon>
        <taxon>Pseudomonadota</taxon>
        <taxon>Gammaproteobacteria</taxon>
        <taxon>Chromatiales</taxon>
        <taxon>Chromatiaceae</taxon>
        <taxon>Halochromatium</taxon>
    </lineage>
</organism>
<dbReference type="RefSeq" id="WP_200344319.1">
    <property type="nucleotide sequence ID" value="NZ_NRSJ01000002.1"/>
</dbReference>
<feature type="compositionally biased region" description="Basic residues" evidence="1">
    <location>
        <begin position="1276"/>
        <end position="1302"/>
    </location>
</feature>
<sequence>MNDSIKAGRTQQPDSGRAGDGGPSKTPPTIGLSGRIARTFINTPVTPMLLIGALCIGMLGLLFTPRQEDPKISVPMIDVFVQYPGASAEQVESMVTLPLEQLMMELTGVRHVYSATRRGGAIVTVRFTVGEDMGESIVKVHDKLQANMDRMPPDVKPPLVKPVSIDDVPIVTLTLWSEEIDDSQLRNLALDVLQELGSVPDTGKGFVVGGREEQIRVEVMMERLAGYGITLDRIAETIRSANAETQTGATEGGGSAYKVYSGAFLNDAEDIARLVVGSQGGHPIYVRDVARVLPLPEETHQVVTHTTGPAYQGEHSADGAQAVTLAIAKKEGSNGVTVAEAVLDKLAALEQRLIPSNVQVEVTRNYGQSANDKVNELLKAMFEAAVIVSILCLVGLGLRAAIVVISVIPVVILLTIWWAWVVDYSIDRVSLFALIFAIGILVDDATVVVENIFRHWLELGKTSISEAVAAVDEVGNPTILATFTIIAALLPMGWVSGLMGPYMRPIPVLGSSAMFFSLVAAFVFTPWFALRVRPRLKALERAERREQRTRAIVGRFYRPLVMPLIRDRALGQAFLVGTIAATALVCTLFYFKVVPVKMLPFDNKPEFSVVVNLPEGTALPETANVVRRLADKLQELPEVVAIQTYAGTAQPFNFNGMVRHYYLREESWQGDLLVMLKDKHERERGSHAIAVAARELLAPLAHELGARVAVVEMPPGPPVLQTVVAEVYGPSAEIRREVARDMTAMFEQADGIVDVDNYLIEPYSSWRFEVDTEKAVRRGISVDTINRNLAMALGGAKVGDVKRGTVQEPTYIVIQVPLSYRSEISALGSLPIAGPDGRRVPLAELGRFVRQPEGQIIYHKDLRPIEYVVGEMEGRLGAPIYGMLAVEDRLEDYDPPGPGSTMSGMPDGLIAPPKTDAVADFEWTGEWTVTYETFRDMGLAFMAALVLIYGLIVWEFRDFALAGLIMSPIPLTLIGIIPGHLIMGAEFTATSMIGMIALGGIIVRQSILIVEFVKIEVARGKPVRAAAVDGAEIRMRPILITSLTLMAGAWAIIDDPIFQGMAVSLLFGAGVATLMAVIVIPLGCISLKRQFYLVETESGERTLSARFQEIEGDADIEGPDAAAVRDRSDDRRGATSETGAGRGDTVIIGEAVRRATPTWLRAWWASLSAFIWLKTIGAKMFGLLSDLLVDLFRWRRGPHDRPQHPSPETALGATSQSAPTGSPSEPSVSAAPAESEAAPASTRQQAPATASPSGDTVARAASTAEAPANGAPPKKAPAKKVSTKKTSTKKATAKKATTKKAPAKQGATTKATAKKASTKKAPASKKKTGQSTKRDTSKDSGSSS</sequence>
<feature type="transmembrane region" description="Helical" evidence="2">
    <location>
        <begin position="45"/>
        <end position="63"/>
    </location>
</feature>
<feature type="transmembrane region" description="Helical" evidence="2">
    <location>
        <begin position="961"/>
        <end position="983"/>
    </location>
</feature>
<dbReference type="Gene3D" id="3.30.2090.10">
    <property type="entry name" value="Multidrug efflux transporter AcrB TolC docking domain, DN and DC subdomains"/>
    <property type="match status" value="2"/>
</dbReference>
<accession>A0AAJ0X8R3</accession>
<feature type="transmembrane region" description="Helical" evidence="2">
    <location>
        <begin position="386"/>
        <end position="419"/>
    </location>
</feature>
<feature type="compositionally biased region" description="Low complexity" evidence="1">
    <location>
        <begin position="1222"/>
        <end position="1241"/>
    </location>
</feature>
<feature type="transmembrane region" description="Helical" evidence="2">
    <location>
        <begin position="989"/>
        <end position="1013"/>
    </location>
</feature>
<comment type="caution">
    <text evidence="3">The sequence shown here is derived from an EMBL/GenBank/DDBJ whole genome shotgun (WGS) entry which is preliminary data.</text>
</comment>
<dbReference type="Gene3D" id="3.30.70.1430">
    <property type="entry name" value="Multidrug efflux transporter AcrB pore domain"/>
    <property type="match status" value="2"/>
</dbReference>
<protein>
    <submittedName>
        <fullName evidence="3">Acriflavin resistance protein</fullName>
    </submittedName>
</protein>